<dbReference type="Proteomes" id="UP001516400">
    <property type="component" value="Unassembled WGS sequence"/>
</dbReference>
<evidence type="ECO:0000313" key="2">
    <source>
        <dbReference type="Proteomes" id="UP001516400"/>
    </source>
</evidence>
<dbReference type="AlphaFoldDB" id="A0ABD2N535"/>
<sequence length="168" mass="18901">MEKIATLKWRWAGHQARQDEERWWEKMCMKLLLIVDPMKRLITTLVSEASTLYSSNTMHKSTRKRKGVPADDGTTDIMKLVGKKLESLQIEDAFQLFGKHVANKLRDVSSSQNAIATRTELASTEHIPSIQNATNSFFTSWTIPLLLAAVAAYATKLRPTTTISHTGV</sequence>
<reference evidence="1 2" key="1">
    <citation type="journal article" date="2021" name="BMC Biol.">
        <title>Horizontally acquired antibacterial genes associated with adaptive radiation of ladybird beetles.</title>
        <authorList>
            <person name="Li H.S."/>
            <person name="Tang X.F."/>
            <person name="Huang Y.H."/>
            <person name="Xu Z.Y."/>
            <person name="Chen M.L."/>
            <person name="Du X.Y."/>
            <person name="Qiu B.Y."/>
            <person name="Chen P.T."/>
            <person name="Zhang W."/>
            <person name="Slipinski A."/>
            <person name="Escalona H.E."/>
            <person name="Waterhouse R.M."/>
            <person name="Zwick A."/>
            <person name="Pang H."/>
        </authorList>
    </citation>
    <scope>NUCLEOTIDE SEQUENCE [LARGE SCALE GENOMIC DNA]</scope>
    <source>
        <strain evidence="1">SYSU2018</strain>
    </source>
</reference>
<name>A0ABD2N535_9CUCU</name>
<proteinExistence type="predicted"/>
<accession>A0ABD2N535</accession>
<protein>
    <submittedName>
        <fullName evidence="1">Uncharacterized protein</fullName>
    </submittedName>
</protein>
<dbReference type="EMBL" id="JABFTP020000062">
    <property type="protein sequence ID" value="KAL3273667.1"/>
    <property type="molecule type" value="Genomic_DNA"/>
</dbReference>
<gene>
    <name evidence="1" type="ORF">HHI36_015097</name>
</gene>
<evidence type="ECO:0000313" key="1">
    <source>
        <dbReference type="EMBL" id="KAL3273667.1"/>
    </source>
</evidence>
<organism evidence="1 2">
    <name type="scientific">Cryptolaemus montrouzieri</name>
    <dbReference type="NCBI Taxonomy" id="559131"/>
    <lineage>
        <taxon>Eukaryota</taxon>
        <taxon>Metazoa</taxon>
        <taxon>Ecdysozoa</taxon>
        <taxon>Arthropoda</taxon>
        <taxon>Hexapoda</taxon>
        <taxon>Insecta</taxon>
        <taxon>Pterygota</taxon>
        <taxon>Neoptera</taxon>
        <taxon>Endopterygota</taxon>
        <taxon>Coleoptera</taxon>
        <taxon>Polyphaga</taxon>
        <taxon>Cucujiformia</taxon>
        <taxon>Coccinelloidea</taxon>
        <taxon>Coccinellidae</taxon>
        <taxon>Scymninae</taxon>
        <taxon>Scymnini</taxon>
        <taxon>Cryptolaemus</taxon>
    </lineage>
</organism>
<keyword evidence="2" id="KW-1185">Reference proteome</keyword>
<comment type="caution">
    <text evidence="1">The sequence shown here is derived from an EMBL/GenBank/DDBJ whole genome shotgun (WGS) entry which is preliminary data.</text>
</comment>